<proteinExistence type="predicted"/>
<dbReference type="GO" id="GO:0006307">
    <property type="term" value="P:DNA alkylation repair"/>
    <property type="evidence" value="ECO:0007669"/>
    <property type="project" value="TreeGrafter"/>
</dbReference>
<evidence type="ECO:0000256" key="3">
    <source>
        <dbReference type="ARBA" id="ARBA00022763"/>
    </source>
</evidence>
<evidence type="ECO:0000313" key="7">
    <source>
        <dbReference type="Proteomes" id="UP000033187"/>
    </source>
</evidence>
<dbReference type="GO" id="GO:0008725">
    <property type="term" value="F:DNA-3-methyladenine glycosylase activity"/>
    <property type="evidence" value="ECO:0007669"/>
    <property type="project" value="TreeGrafter"/>
</dbReference>
<dbReference type="PANTHER" id="PTHR43003:SF13">
    <property type="entry name" value="DNA-3-METHYLADENINE GLYCOSYLASE 2"/>
    <property type="match status" value="1"/>
</dbReference>
<reference evidence="7" key="1">
    <citation type="submission" date="2015-02" db="EMBL/GenBank/DDBJ databases">
        <authorList>
            <person name="Chooi Y.-H."/>
        </authorList>
    </citation>
    <scope>NUCLEOTIDE SEQUENCE [LARGE SCALE GENOMIC DNA]</scope>
    <source>
        <strain evidence="7">strain Y</strain>
    </source>
</reference>
<dbReference type="EC" id="3.2.2.21" evidence="2"/>
<dbReference type="CDD" id="cd00056">
    <property type="entry name" value="ENDO3c"/>
    <property type="match status" value="1"/>
</dbReference>
<dbReference type="Gene3D" id="1.10.340.30">
    <property type="entry name" value="Hypothetical protein, domain 2"/>
    <property type="match status" value="1"/>
</dbReference>
<evidence type="ECO:0000259" key="5">
    <source>
        <dbReference type="SMART" id="SM00478"/>
    </source>
</evidence>
<dbReference type="InterPro" id="IPR051912">
    <property type="entry name" value="Alkylbase_DNA_Glycosylase/TA"/>
</dbReference>
<dbReference type="InterPro" id="IPR011257">
    <property type="entry name" value="DNA_glycosylase"/>
</dbReference>
<dbReference type="SMART" id="SM00478">
    <property type="entry name" value="ENDO3c"/>
    <property type="match status" value="1"/>
</dbReference>
<comment type="catalytic activity">
    <reaction evidence="1">
        <text>Hydrolysis of alkylated DNA, releasing 3-methyladenine, 3-methylguanine, 7-methylguanine and 7-methyladenine.</text>
        <dbReference type="EC" id="3.2.2.21"/>
    </reaction>
</comment>
<keyword evidence="3" id="KW-0227">DNA damage</keyword>
<dbReference type="Pfam" id="PF00730">
    <property type="entry name" value="HhH-GPD"/>
    <property type="match status" value="1"/>
</dbReference>
<dbReference type="KEGG" id="fiy:BN1229_v1_0869"/>
<dbReference type="RefSeq" id="WP_046476843.1">
    <property type="nucleotide sequence ID" value="NZ_LN829118.1"/>
</dbReference>
<name>A0A0D6JCX2_9HYPH</name>
<dbReference type="GO" id="GO:0006285">
    <property type="term" value="P:base-excision repair, AP site formation"/>
    <property type="evidence" value="ECO:0007669"/>
    <property type="project" value="TreeGrafter"/>
</dbReference>
<dbReference type="OrthoDB" id="9785929at2"/>
<dbReference type="GO" id="GO:0005737">
    <property type="term" value="C:cytoplasm"/>
    <property type="evidence" value="ECO:0007669"/>
    <property type="project" value="TreeGrafter"/>
</dbReference>
<keyword evidence="4" id="KW-0234">DNA repair</keyword>
<dbReference type="InterPro" id="IPR003265">
    <property type="entry name" value="HhH-GPD_domain"/>
</dbReference>
<sequence>MGKVVERGVIETEEDIAKGVRALRRKCPHMRRVHDVVGTPPLRRRPGGFTGLVRIVVGQQLSISSAAAIWSRVEAGVVPFDPAQIMRLDDDALRSFGLSRSKIATIRSLATAVLDGTFDVAALDGAQDQDIHKALTGLRGFGPWSADIYIMFCLGRRDGFAAGDLALQEGVRLVMGLEARPNAAQLQDISERWRPWRGVAARLLWAHYGMMKKISSATPG</sequence>
<evidence type="ECO:0000256" key="2">
    <source>
        <dbReference type="ARBA" id="ARBA00012000"/>
    </source>
</evidence>
<accession>A0A0D6JCX2</accession>
<dbReference type="SUPFAM" id="SSF48150">
    <property type="entry name" value="DNA-glycosylase"/>
    <property type="match status" value="1"/>
</dbReference>
<dbReference type="GO" id="GO:0032993">
    <property type="term" value="C:protein-DNA complex"/>
    <property type="evidence" value="ECO:0007669"/>
    <property type="project" value="TreeGrafter"/>
</dbReference>
<evidence type="ECO:0000313" key="6">
    <source>
        <dbReference type="EMBL" id="CPR16569.1"/>
    </source>
</evidence>
<dbReference type="GO" id="GO:0043916">
    <property type="term" value="F:DNA-7-methylguanine glycosylase activity"/>
    <property type="evidence" value="ECO:0007669"/>
    <property type="project" value="TreeGrafter"/>
</dbReference>
<organism evidence="6 7">
    <name type="scientific">Candidatus Filomicrobium marinum</name>
    <dbReference type="NCBI Taxonomy" id="1608628"/>
    <lineage>
        <taxon>Bacteria</taxon>
        <taxon>Pseudomonadati</taxon>
        <taxon>Pseudomonadota</taxon>
        <taxon>Alphaproteobacteria</taxon>
        <taxon>Hyphomicrobiales</taxon>
        <taxon>Hyphomicrobiaceae</taxon>
        <taxon>Filomicrobium</taxon>
    </lineage>
</organism>
<keyword evidence="7" id="KW-1185">Reference proteome</keyword>
<feature type="domain" description="HhH-GPD" evidence="5">
    <location>
        <begin position="57"/>
        <end position="211"/>
    </location>
</feature>
<dbReference type="Proteomes" id="UP000033187">
    <property type="component" value="Chromosome 1"/>
</dbReference>
<dbReference type="GO" id="GO:0032131">
    <property type="term" value="F:alkylated DNA binding"/>
    <property type="evidence" value="ECO:0007669"/>
    <property type="project" value="TreeGrafter"/>
</dbReference>
<dbReference type="Gene3D" id="1.10.1670.40">
    <property type="match status" value="1"/>
</dbReference>
<evidence type="ECO:0000256" key="4">
    <source>
        <dbReference type="ARBA" id="ARBA00023204"/>
    </source>
</evidence>
<dbReference type="KEGG" id="fil:BN1229_v1_0864"/>
<dbReference type="AlphaFoldDB" id="A0A0D6JCX2"/>
<protein>
    <recommendedName>
        <fullName evidence="2">DNA-3-methyladenine glycosylase II</fullName>
        <ecNumber evidence="2">3.2.2.21</ecNumber>
    </recommendedName>
</protein>
<gene>
    <name evidence="6" type="ORF">YBN1229_v1_0869</name>
</gene>
<dbReference type="EMBL" id="LN829119">
    <property type="protein sequence ID" value="CPR16569.1"/>
    <property type="molecule type" value="Genomic_DNA"/>
</dbReference>
<evidence type="ECO:0000256" key="1">
    <source>
        <dbReference type="ARBA" id="ARBA00000086"/>
    </source>
</evidence>
<dbReference type="PANTHER" id="PTHR43003">
    <property type="entry name" value="DNA-3-METHYLADENINE GLYCOSYLASE"/>
    <property type="match status" value="1"/>
</dbReference>